<dbReference type="InterPro" id="IPR034015">
    <property type="entry name" value="M1_LTA4H"/>
</dbReference>
<organism evidence="2">
    <name type="scientific">Salvia splendens</name>
    <name type="common">Scarlet sage</name>
    <dbReference type="NCBI Taxonomy" id="180675"/>
    <lineage>
        <taxon>Eukaryota</taxon>
        <taxon>Viridiplantae</taxon>
        <taxon>Streptophyta</taxon>
        <taxon>Embryophyta</taxon>
        <taxon>Tracheophyta</taxon>
        <taxon>Spermatophyta</taxon>
        <taxon>Magnoliopsida</taxon>
        <taxon>eudicotyledons</taxon>
        <taxon>Gunneridae</taxon>
        <taxon>Pentapetalae</taxon>
        <taxon>asterids</taxon>
        <taxon>lamiids</taxon>
        <taxon>Lamiales</taxon>
        <taxon>Lamiaceae</taxon>
        <taxon>Nepetoideae</taxon>
        <taxon>Mentheae</taxon>
        <taxon>Salviinae</taxon>
        <taxon>Salvia</taxon>
        <taxon>Salvia subgen. Calosphace</taxon>
        <taxon>core Calosphace</taxon>
    </lineage>
</organism>
<dbReference type="SUPFAM" id="SSF63737">
    <property type="entry name" value="Leukotriene A4 hydrolase N-terminal domain"/>
    <property type="match status" value="1"/>
</dbReference>
<dbReference type="Proteomes" id="UP000298416">
    <property type="component" value="Unassembled WGS sequence"/>
</dbReference>
<dbReference type="Pfam" id="PF01433">
    <property type="entry name" value="Peptidase_M1"/>
    <property type="match status" value="1"/>
</dbReference>
<dbReference type="PANTHER" id="PTHR45726:SF3">
    <property type="entry name" value="LEUKOTRIENE A-4 HYDROLASE"/>
    <property type="match status" value="1"/>
</dbReference>
<dbReference type="SUPFAM" id="SSF55486">
    <property type="entry name" value="Metalloproteases ('zincins'), catalytic domain"/>
    <property type="match status" value="1"/>
</dbReference>
<sequence length="256" mass="29283">MRAPSSPAWRVRFAARVNVRRGLSAVMAARWEPAAGECGDALWCAEGREVEEFVMEQPVPPYLFAFAVGELGFREVGPRTKMYSEAVPTVLDAAARGFTTYAERRIVEVVQGKERAILNIGIGWRELIKQMERLKNQMEFTKLKTNQQGMDPDDISSRVPYEKGFQFLWRIERQIGRPAFDEFLLKYIAKFKFQSIDTDMFLDFLKANIPGIEDQIDLEVRRDGEKMFARRIFSEACAGYHPIAKGVVEAIFAQNL</sequence>
<dbReference type="Gene3D" id="1.10.390.10">
    <property type="entry name" value="Neutral Protease Domain 2"/>
    <property type="match status" value="1"/>
</dbReference>
<accession>A0A8X8X0S1</accession>
<dbReference type="PANTHER" id="PTHR45726">
    <property type="entry name" value="LEUKOTRIENE A-4 HYDROLASE"/>
    <property type="match status" value="1"/>
</dbReference>
<dbReference type="GO" id="GO:0005829">
    <property type="term" value="C:cytosol"/>
    <property type="evidence" value="ECO:0007669"/>
    <property type="project" value="TreeGrafter"/>
</dbReference>
<feature type="domain" description="Peptidase M1 membrane alanine aminopeptidase" evidence="1">
    <location>
        <begin position="97"/>
        <end position="207"/>
    </location>
</feature>
<name>A0A8X8X0S1_SALSN</name>
<keyword evidence="3" id="KW-1185">Reference proteome</keyword>
<dbReference type="GO" id="GO:0008237">
    <property type="term" value="F:metallopeptidase activity"/>
    <property type="evidence" value="ECO:0007669"/>
    <property type="project" value="InterPro"/>
</dbReference>
<reference evidence="2" key="2">
    <citation type="submission" date="2020-08" db="EMBL/GenBank/DDBJ databases">
        <title>Plant Genome Project.</title>
        <authorList>
            <person name="Zhang R.-G."/>
        </authorList>
    </citation>
    <scope>NUCLEOTIDE SEQUENCE</scope>
    <source>
        <strain evidence="2">Huo1</strain>
        <tissue evidence="2">Leaf</tissue>
    </source>
</reference>
<dbReference type="InterPro" id="IPR027268">
    <property type="entry name" value="Peptidase_M4/M1_CTD_sf"/>
</dbReference>
<reference evidence="2" key="1">
    <citation type="submission" date="2018-01" db="EMBL/GenBank/DDBJ databases">
        <authorList>
            <person name="Mao J.F."/>
        </authorList>
    </citation>
    <scope>NUCLEOTIDE SEQUENCE</scope>
    <source>
        <strain evidence="2">Huo1</strain>
        <tissue evidence="2">Leaf</tissue>
    </source>
</reference>
<dbReference type="GO" id="GO:0008270">
    <property type="term" value="F:zinc ion binding"/>
    <property type="evidence" value="ECO:0007669"/>
    <property type="project" value="InterPro"/>
</dbReference>
<evidence type="ECO:0000259" key="1">
    <source>
        <dbReference type="Pfam" id="PF01433"/>
    </source>
</evidence>
<dbReference type="InterPro" id="IPR014782">
    <property type="entry name" value="Peptidase_M1_dom"/>
</dbReference>
<dbReference type="AlphaFoldDB" id="A0A8X8X0S1"/>
<dbReference type="EMBL" id="PNBA02000013">
    <property type="protein sequence ID" value="KAG6404665.1"/>
    <property type="molecule type" value="Genomic_DNA"/>
</dbReference>
<proteinExistence type="predicted"/>
<comment type="caution">
    <text evidence="2">The sequence shown here is derived from an EMBL/GenBank/DDBJ whole genome shotgun (WGS) entry which is preliminary data.</text>
</comment>
<dbReference type="InterPro" id="IPR042097">
    <property type="entry name" value="Aminopeptidase_N-like_N_sf"/>
</dbReference>
<protein>
    <recommendedName>
        <fullName evidence="1">Peptidase M1 membrane alanine aminopeptidase domain-containing protein</fullName>
    </recommendedName>
</protein>
<evidence type="ECO:0000313" key="3">
    <source>
        <dbReference type="Proteomes" id="UP000298416"/>
    </source>
</evidence>
<gene>
    <name evidence="2" type="ORF">SASPL_136918</name>
</gene>
<evidence type="ECO:0000313" key="2">
    <source>
        <dbReference type="EMBL" id="KAG6404665.1"/>
    </source>
</evidence>